<organism evidence="2 3">
    <name type="scientific">Oceanidesulfovibrio indonesiensis</name>
    <dbReference type="NCBI Taxonomy" id="54767"/>
    <lineage>
        <taxon>Bacteria</taxon>
        <taxon>Pseudomonadati</taxon>
        <taxon>Thermodesulfobacteriota</taxon>
        <taxon>Desulfovibrionia</taxon>
        <taxon>Desulfovibrionales</taxon>
        <taxon>Desulfovibrionaceae</taxon>
        <taxon>Oceanidesulfovibrio</taxon>
    </lineage>
</organism>
<dbReference type="OrthoDB" id="9801785at2"/>
<dbReference type="Pfam" id="PF01370">
    <property type="entry name" value="Epimerase"/>
    <property type="match status" value="1"/>
</dbReference>
<proteinExistence type="predicted"/>
<dbReference type="Gene3D" id="3.40.50.720">
    <property type="entry name" value="NAD(P)-binding Rossmann-like Domain"/>
    <property type="match status" value="1"/>
</dbReference>
<dbReference type="InterPro" id="IPR036291">
    <property type="entry name" value="NAD(P)-bd_dom_sf"/>
</dbReference>
<name>A0A7M3MHZ5_9BACT</name>
<gene>
    <name evidence="2" type="ORF">DPQ33_02450</name>
</gene>
<dbReference type="RefSeq" id="WP_144301597.1">
    <property type="nucleotide sequence ID" value="NZ_QMIE01000002.1"/>
</dbReference>
<dbReference type="CDD" id="cd05256">
    <property type="entry name" value="UDP_AE_SDR_e"/>
    <property type="match status" value="1"/>
</dbReference>
<dbReference type="Gene3D" id="3.90.25.10">
    <property type="entry name" value="UDP-galactose 4-epimerase, domain 1"/>
    <property type="match status" value="1"/>
</dbReference>
<dbReference type="InterPro" id="IPR050177">
    <property type="entry name" value="Lipid_A_modif_metabolic_enz"/>
</dbReference>
<dbReference type="PANTHER" id="PTHR43245">
    <property type="entry name" value="BIFUNCTIONAL POLYMYXIN RESISTANCE PROTEIN ARNA"/>
    <property type="match status" value="1"/>
</dbReference>
<evidence type="ECO:0000259" key="1">
    <source>
        <dbReference type="Pfam" id="PF01370"/>
    </source>
</evidence>
<dbReference type="EMBL" id="QMIE01000002">
    <property type="protein sequence ID" value="TVM19239.1"/>
    <property type="molecule type" value="Genomic_DNA"/>
</dbReference>
<feature type="domain" description="NAD-dependent epimerase/dehydratase" evidence="1">
    <location>
        <begin position="18"/>
        <end position="264"/>
    </location>
</feature>
<keyword evidence="3" id="KW-1185">Reference proteome</keyword>
<comment type="caution">
    <text evidence="2">The sequence shown here is derived from an EMBL/GenBank/DDBJ whole genome shotgun (WGS) entry which is preliminary data.</text>
</comment>
<dbReference type="Proteomes" id="UP000448292">
    <property type="component" value="Unassembled WGS sequence"/>
</dbReference>
<accession>A0A7M3MHZ5</accession>
<reference evidence="2 3" key="1">
    <citation type="submission" date="2018-06" db="EMBL/GenBank/DDBJ databases">
        <title>Complete genome of Desulfovibrio indonesiensis P37SLT.</title>
        <authorList>
            <person name="Crispim J.S."/>
            <person name="Vidigal P.M.P."/>
            <person name="Silva L.C.F."/>
            <person name="Laguardia C.N."/>
            <person name="Araujo L.C."/>
            <person name="Dias R.S."/>
            <person name="Sousa M.P."/>
            <person name="Paula S.O."/>
            <person name="Silva C."/>
        </authorList>
    </citation>
    <scope>NUCLEOTIDE SEQUENCE [LARGE SCALE GENOMIC DNA]</scope>
    <source>
        <strain evidence="2 3">P37SLT</strain>
    </source>
</reference>
<sequence length="346" mass="37445">MPSIVDVERAVQKNPRRWLVTGVAGFIGSNILQRLLELGQVVTGLDNLSAGHLANLDEVRSLVGPEAWSRFTFIKGDIRDPRTCAAVCAGADYVLHQAALGSVPLSIEDPVEAHGSNLTGFLHMLIASREAGARTFVYAASSATYGDGPGLPKTEDMVGEPLSPYAVTKYANELYARVFNTLYGMRTVGLRYFNVFGQRQDPNGAYAAVIPAWFAALINGDSAVVNGDGETTRDFCHVDNVVQANLLAALSLDDAAAGEVYNIACGRSTTLNELYRFIQNEVAALVPAAAQAKLEYRDFRPGDVRHSLASIDKAQQRLGYAVSVDVEEGLKRATPWYVKRLSKVHV</sequence>
<dbReference type="SUPFAM" id="SSF51735">
    <property type="entry name" value="NAD(P)-binding Rossmann-fold domains"/>
    <property type="match status" value="1"/>
</dbReference>
<evidence type="ECO:0000313" key="2">
    <source>
        <dbReference type="EMBL" id="TVM19239.1"/>
    </source>
</evidence>
<evidence type="ECO:0000313" key="3">
    <source>
        <dbReference type="Proteomes" id="UP000448292"/>
    </source>
</evidence>
<dbReference type="PANTHER" id="PTHR43245:SF13">
    <property type="entry name" value="UDP-D-APIOSE_UDP-D-XYLOSE SYNTHASE 2"/>
    <property type="match status" value="1"/>
</dbReference>
<dbReference type="InterPro" id="IPR001509">
    <property type="entry name" value="Epimerase_deHydtase"/>
</dbReference>
<dbReference type="AlphaFoldDB" id="A0A7M3MHZ5"/>
<protein>
    <submittedName>
        <fullName evidence="2">LPS biosynthesis protein WbpP</fullName>
    </submittedName>
</protein>
<dbReference type="PRINTS" id="PR01713">
    <property type="entry name" value="NUCEPIMERASE"/>
</dbReference>